<dbReference type="HOGENOM" id="CLU_027562_45_8_6"/>
<keyword evidence="2" id="KW-0229">DNA integration</keyword>
<keyword evidence="5" id="KW-1185">Reference proteome</keyword>
<dbReference type="Proteomes" id="UP000000745">
    <property type="component" value="Chromosome"/>
</dbReference>
<dbReference type="InterPro" id="IPR038488">
    <property type="entry name" value="Integrase_DNA-bd_sf"/>
</dbReference>
<evidence type="ECO:0000259" key="3">
    <source>
        <dbReference type="Pfam" id="PF13356"/>
    </source>
</evidence>
<evidence type="ECO:0000256" key="1">
    <source>
        <dbReference type="ARBA" id="ARBA00008857"/>
    </source>
</evidence>
<dbReference type="Gene3D" id="3.30.160.390">
    <property type="entry name" value="Integrase, DNA-binding domain"/>
    <property type="match status" value="1"/>
</dbReference>
<dbReference type="PANTHER" id="PTHR30629:SF9">
    <property type="entry name" value="PROTEIN INTB-RELATED"/>
    <property type="match status" value="1"/>
</dbReference>
<evidence type="ECO:0000256" key="2">
    <source>
        <dbReference type="ARBA" id="ARBA00022908"/>
    </source>
</evidence>
<dbReference type="InterPro" id="IPR050808">
    <property type="entry name" value="Phage_Integrase"/>
</dbReference>
<evidence type="ECO:0000313" key="4">
    <source>
        <dbReference type="EMBL" id="CAQ89463.1"/>
    </source>
</evidence>
<dbReference type="KEGG" id="efe:EFER_1956"/>
<gene>
    <name evidence="4" type="ordered locus">EFER_1956</name>
</gene>
<name>B7LTQ6_ESCF3</name>
<proteinExistence type="inferred from homology"/>
<protein>
    <submittedName>
        <fullName evidence="4">Phage integrase</fullName>
    </submittedName>
</protein>
<dbReference type="PANTHER" id="PTHR30629">
    <property type="entry name" value="PROPHAGE INTEGRASE"/>
    <property type="match status" value="1"/>
</dbReference>
<dbReference type="Pfam" id="PF13356">
    <property type="entry name" value="Arm-DNA-bind_3"/>
    <property type="match status" value="1"/>
</dbReference>
<dbReference type="GO" id="GO:0015074">
    <property type="term" value="P:DNA integration"/>
    <property type="evidence" value="ECO:0007669"/>
    <property type="project" value="UniProtKB-KW"/>
</dbReference>
<comment type="similarity">
    <text evidence="1">Belongs to the 'phage' integrase family.</text>
</comment>
<feature type="domain" description="Integrase DNA-binding" evidence="3">
    <location>
        <begin position="21"/>
        <end position="87"/>
    </location>
</feature>
<dbReference type="EMBL" id="CU928158">
    <property type="protein sequence ID" value="CAQ89463.1"/>
    <property type="molecule type" value="Genomic_DNA"/>
</dbReference>
<sequence length="107" mass="12035">MQVKLVRFAFYQYAEGTVMSLTDTKAKNARPAEKAVKLTDGFGLYLLVYPNGSKYWQLGYRFTGKQKVFSIGVYPAVSLADARQNAKHDALYQLASTGYILAINEQR</sequence>
<reference evidence="5" key="1">
    <citation type="journal article" date="2009" name="PLoS Genet.">
        <title>Organised genome dynamics in the Escherichia coli species results in highly diverse adaptive paths.</title>
        <authorList>
            <person name="Touchon M."/>
            <person name="Hoede C."/>
            <person name="Tenaillon O."/>
            <person name="Barbe V."/>
            <person name="Baeriswyl S."/>
            <person name="Bidet P."/>
            <person name="Bingen E."/>
            <person name="Bonacorsi S."/>
            <person name="Bouchier C."/>
            <person name="Bouvet O."/>
            <person name="Calteau A."/>
            <person name="Chiapello H."/>
            <person name="Clermont O."/>
            <person name="Cruveiller S."/>
            <person name="Danchin A."/>
            <person name="Diard M."/>
            <person name="Dossat C."/>
            <person name="Karoui M.E."/>
            <person name="Frapy E."/>
            <person name="Garry L."/>
            <person name="Ghigo J.M."/>
            <person name="Gilles A.M."/>
            <person name="Johnson J."/>
            <person name="Le Bouguenec C."/>
            <person name="Lescat M."/>
            <person name="Mangenot S."/>
            <person name="Martinez-Jehanne V."/>
            <person name="Matic I."/>
            <person name="Nassif X."/>
            <person name="Oztas S."/>
            <person name="Petit M.A."/>
            <person name="Pichon C."/>
            <person name="Rouy Z."/>
            <person name="Ruf C.S."/>
            <person name="Schneider D."/>
            <person name="Tourret J."/>
            <person name="Vacherie B."/>
            <person name="Vallenet D."/>
            <person name="Medigue C."/>
            <person name="Rocha E.P.C."/>
            <person name="Denamur E."/>
        </authorList>
    </citation>
    <scope>NUCLEOTIDE SEQUENCE [LARGE SCALE GENOMIC DNA]</scope>
    <source>
        <strain evidence="5">ATCC 35469 / DSM 13698 / BCRC 15582 / CCUG 18766 / IAM 14443 / JCM 21226 / LMG 7866 / NBRC 102419 / NCTC 12128 / CDC 0568-73</strain>
    </source>
</reference>
<dbReference type="InterPro" id="IPR025166">
    <property type="entry name" value="Integrase_DNA_bind_dom"/>
</dbReference>
<accession>B7LTQ6</accession>
<dbReference type="AlphaFoldDB" id="B7LTQ6"/>
<organism evidence="4 5">
    <name type="scientific">Escherichia fergusonii (strain ATCC 35469 / DSM 13698 / CCUG 18766 / IAM 14443 / JCM 21226 / LMG 7866 / NBRC 102419 / NCTC 12128 / CDC 0568-73)</name>
    <dbReference type="NCBI Taxonomy" id="585054"/>
    <lineage>
        <taxon>Bacteria</taxon>
        <taxon>Pseudomonadati</taxon>
        <taxon>Pseudomonadota</taxon>
        <taxon>Gammaproteobacteria</taxon>
        <taxon>Enterobacterales</taxon>
        <taxon>Enterobacteriaceae</taxon>
        <taxon>Escherichia</taxon>
    </lineage>
</organism>
<evidence type="ECO:0000313" key="5">
    <source>
        <dbReference type="Proteomes" id="UP000000745"/>
    </source>
</evidence>